<name>A0A286E292_9NEIS</name>
<sequence length="189" mass="21804">MNIETHPLPPFLPENAKILMLGSFPPPQHRWKMDFYYPNFNNDMWRVFGLVFFGDKDYFVDLANKTFHEQKIRDFLNEKGIAIYDTAYQVQRLQDNAADKFLQIVEAVDLTKLLAQIPHCQTIITTGELATQTLLAHFRLPETLKIGTPLAFSHNGRDLTLWRMPSTSRAYPLALAKKAESYRLAFQAA</sequence>
<reference evidence="1 2" key="1">
    <citation type="submission" date="2017-09" db="EMBL/GenBank/DDBJ databases">
        <authorList>
            <person name="Ehlers B."/>
            <person name="Leendertz F.H."/>
        </authorList>
    </citation>
    <scope>NUCLEOTIDE SEQUENCE [LARGE SCALE GENOMIC DNA]</scope>
    <source>
        <strain evidence="1 2">DSM 16848</strain>
    </source>
</reference>
<protein>
    <submittedName>
        <fullName evidence="1">G/U mismatch-specific uracil-DNA glycosylase</fullName>
    </submittedName>
</protein>
<evidence type="ECO:0000313" key="2">
    <source>
        <dbReference type="Proteomes" id="UP000219669"/>
    </source>
</evidence>
<evidence type="ECO:0000313" key="1">
    <source>
        <dbReference type="EMBL" id="SOD65011.1"/>
    </source>
</evidence>
<dbReference type="Proteomes" id="UP000219669">
    <property type="component" value="Unassembled WGS sequence"/>
</dbReference>
<dbReference type="SUPFAM" id="SSF52141">
    <property type="entry name" value="Uracil-DNA glycosylase-like"/>
    <property type="match status" value="1"/>
</dbReference>
<proteinExistence type="predicted"/>
<dbReference type="RefSeq" id="WP_097113227.1">
    <property type="nucleotide sequence ID" value="NZ_CP083931.1"/>
</dbReference>
<dbReference type="AlphaFoldDB" id="A0A286E292"/>
<accession>A0A286E292</accession>
<dbReference type="EMBL" id="OCNF01000001">
    <property type="protein sequence ID" value="SOD65011.1"/>
    <property type="molecule type" value="Genomic_DNA"/>
</dbReference>
<organism evidence="1 2">
    <name type="scientific">Alysiella filiformis DSM 16848</name>
    <dbReference type="NCBI Taxonomy" id="1120981"/>
    <lineage>
        <taxon>Bacteria</taxon>
        <taxon>Pseudomonadati</taxon>
        <taxon>Pseudomonadota</taxon>
        <taxon>Betaproteobacteria</taxon>
        <taxon>Neisseriales</taxon>
        <taxon>Neisseriaceae</taxon>
        <taxon>Alysiella</taxon>
    </lineage>
</organism>
<dbReference type="CDD" id="cd10032">
    <property type="entry name" value="UDG-F6_HDG"/>
    <property type="match status" value="1"/>
</dbReference>
<dbReference type="Gene3D" id="3.40.470.10">
    <property type="entry name" value="Uracil-DNA glycosylase-like domain"/>
    <property type="match status" value="1"/>
</dbReference>
<gene>
    <name evidence="1" type="ORF">SAMN02746062_00156</name>
</gene>
<dbReference type="InterPro" id="IPR036895">
    <property type="entry name" value="Uracil-DNA_glycosylase-like_sf"/>
</dbReference>
<keyword evidence="2" id="KW-1185">Reference proteome</keyword>
<dbReference type="OrthoDB" id="9794144at2"/>